<sequence>ARHLMNPRDNDHVTLHRVEGFLSHDLASAFAEVEMIASGTRCRKYLFSMSFNPPLEANVPIEVFEQAISDAEARLGLSGQPRAIVFHEKNGRRHAHCVWSRIDPKSMTAIQLPHFKRKLMGLSREIYQDQGWDMPDGFKRFEDRDPLNYSRQEAGQAKRADRDPKALKAKFQSCWAQSDDLNSFAAALQEEGFLLARGSRRGFVAVDGDGKIWSLSRWCGVRPKDLRQRLGSEDRLPSVEDVLSQAKDLPAPKKQKSSPLFQKQRDELVIRQRQEREALIERQIQRQRDRLLAQRQSAGRGLRALFDRMTGQDVVKRDKVLSEAKAAKATDRAEQQALITRHLAERRALDQHAHERSLQPIFGRSTDPEQRLQIRPEALPYTAKQLRKDPALVLDHISQKKADFTRTDVLRALAQVLPDPMELQAATRTAMASGELVPLQSTSTLQPRFTTKDYQKAEAQLNTSATKLKEQGGFQVQDQHITRAMADQDRRMMQDFGGKLSQEQRGALHHVLGDNHMASVVGLAGAGKSTLLDTARMAWEQQGLRVHGAALAGKAAEGLEGASGIPSRTLASLELSWKNGHSPISKGDVLVVDEAGMIGTRQLARITKQINEIGAKLVLVGDPEQLQPIEAGTPFRDLVKQYGAARLTEIHRQKADWHKQASKDLAEGRSHQALTRYAEKQAVTTNTSKEEAIDHLAASYVMDVAAHGARKSRLALAHKRKDVHALNQAIRAQLR</sequence>
<evidence type="ECO:0000259" key="4">
    <source>
        <dbReference type="Pfam" id="PF03432"/>
    </source>
</evidence>
<dbReference type="Pfam" id="PF13604">
    <property type="entry name" value="AAA_30"/>
    <property type="match status" value="1"/>
</dbReference>
<dbReference type="AlphaFoldDB" id="A0A1G5RLL7"/>
<organism evidence="5 6">
    <name type="scientific">Epibacterium ulvae</name>
    <dbReference type="NCBI Taxonomy" id="1156985"/>
    <lineage>
        <taxon>Bacteria</taxon>
        <taxon>Pseudomonadati</taxon>
        <taxon>Pseudomonadota</taxon>
        <taxon>Alphaproteobacteria</taxon>
        <taxon>Rhodobacterales</taxon>
        <taxon>Roseobacteraceae</taxon>
        <taxon>Epibacterium</taxon>
    </lineage>
</organism>
<keyword evidence="1" id="KW-0547">Nucleotide-binding</keyword>
<feature type="region of interest" description="Disordered" evidence="3">
    <location>
        <begin position="143"/>
        <end position="164"/>
    </location>
</feature>
<name>A0A1G5RLL7_9RHOB</name>
<dbReference type="Pfam" id="PF03432">
    <property type="entry name" value="Relaxase"/>
    <property type="match status" value="1"/>
</dbReference>
<feature type="non-terminal residue" evidence="5">
    <location>
        <position position="1"/>
    </location>
</feature>
<feature type="domain" description="MobA/VirD2-like nuclease" evidence="4">
    <location>
        <begin position="10"/>
        <end position="132"/>
    </location>
</feature>
<evidence type="ECO:0000256" key="2">
    <source>
        <dbReference type="ARBA" id="ARBA00022840"/>
    </source>
</evidence>
<dbReference type="EMBL" id="FMWG01000025">
    <property type="protein sequence ID" value="SCZ74281.1"/>
    <property type="molecule type" value="Genomic_DNA"/>
</dbReference>
<feature type="region of interest" description="Disordered" evidence="3">
    <location>
        <begin position="350"/>
        <end position="371"/>
    </location>
</feature>
<gene>
    <name evidence="5" type="ORF">SAMN04488118_1251</name>
</gene>
<dbReference type="PANTHER" id="PTHR43788">
    <property type="entry name" value="DNA2/NAM7 HELICASE FAMILY MEMBER"/>
    <property type="match status" value="1"/>
</dbReference>
<keyword evidence="6" id="KW-1185">Reference proteome</keyword>
<protein>
    <submittedName>
        <fullName evidence="5">Ti-type conjugative transfer relaxase TraA</fullName>
    </submittedName>
</protein>
<dbReference type="Proteomes" id="UP000198767">
    <property type="component" value="Unassembled WGS sequence"/>
</dbReference>
<reference evidence="5 6" key="1">
    <citation type="submission" date="2016-10" db="EMBL/GenBank/DDBJ databases">
        <authorList>
            <person name="de Groot N.N."/>
        </authorList>
    </citation>
    <scope>NUCLEOTIDE SEQUENCE [LARGE SCALE GENOMIC DNA]</scope>
    <source>
        <strain evidence="5 6">U95</strain>
    </source>
</reference>
<dbReference type="InterPro" id="IPR005094">
    <property type="entry name" value="Endonuclease_MobA/VirD2"/>
</dbReference>
<dbReference type="RefSeq" id="WP_090221322.1">
    <property type="nucleotide sequence ID" value="NZ_FMWG01000025.1"/>
</dbReference>
<dbReference type="Gene3D" id="3.40.50.300">
    <property type="entry name" value="P-loop containing nucleotide triphosphate hydrolases"/>
    <property type="match status" value="1"/>
</dbReference>
<dbReference type="GO" id="GO:0005524">
    <property type="term" value="F:ATP binding"/>
    <property type="evidence" value="ECO:0007669"/>
    <property type="project" value="UniProtKB-KW"/>
</dbReference>
<evidence type="ECO:0000256" key="1">
    <source>
        <dbReference type="ARBA" id="ARBA00022741"/>
    </source>
</evidence>
<dbReference type="InterPro" id="IPR050534">
    <property type="entry name" value="Coronavir_polyprotein_1ab"/>
</dbReference>
<keyword evidence="2" id="KW-0067">ATP-binding</keyword>
<dbReference type="InterPro" id="IPR027417">
    <property type="entry name" value="P-loop_NTPase"/>
</dbReference>
<dbReference type="PANTHER" id="PTHR43788:SF6">
    <property type="entry name" value="DNA HELICASE B"/>
    <property type="match status" value="1"/>
</dbReference>
<proteinExistence type="predicted"/>
<dbReference type="GO" id="GO:0003678">
    <property type="term" value="F:DNA helicase activity"/>
    <property type="evidence" value="ECO:0007669"/>
    <property type="project" value="UniProtKB-ARBA"/>
</dbReference>
<accession>A0A1G5RLL7</accession>
<evidence type="ECO:0000313" key="6">
    <source>
        <dbReference type="Proteomes" id="UP000198767"/>
    </source>
</evidence>
<dbReference type="CDD" id="cd17933">
    <property type="entry name" value="DEXSc_RecD-like"/>
    <property type="match status" value="1"/>
</dbReference>
<evidence type="ECO:0000256" key="3">
    <source>
        <dbReference type="SAM" id="MobiDB-lite"/>
    </source>
</evidence>
<evidence type="ECO:0000313" key="5">
    <source>
        <dbReference type="EMBL" id="SCZ74281.1"/>
    </source>
</evidence>
<dbReference type="SUPFAM" id="SSF52540">
    <property type="entry name" value="P-loop containing nucleoside triphosphate hydrolases"/>
    <property type="match status" value="1"/>
</dbReference>